<feature type="domain" description="RecF/RecN/SMC N-terminal" evidence="11">
    <location>
        <begin position="3"/>
        <end position="337"/>
    </location>
</feature>
<dbReference type="GO" id="GO:0009432">
    <property type="term" value="P:SOS response"/>
    <property type="evidence" value="ECO:0007669"/>
    <property type="project" value="UniProtKB-UniRule"/>
</dbReference>
<dbReference type="PANTHER" id="PTHR32182:SF0">
    <property type="entry name" value="DNA REPLICATION AND REPAIR PROTEIN RECF"/>
    <property type="match status" value="1"/>
</dbReference>
<evidence type="ECO:0000256" key="4">
    <source>
        <dbReference type="ARBA" id="ARBA00022490"/>
    </source>
</evidence>
<name>A0A1F5FWR6_9BACT</name>
<evidence type="ECO:0000313" key="12">
    <source>
        <dbReference type="EMBL" id="OGD84059.1"/>
    </source>
</evidence>
<accession>A0A1F5FWR6</accession>
<evidence type="ECO:0000256" key="6">
    <source>
        <dbReference type="ARBA" id="ARBA00022741"/>
    </source>
</evidence>
<keyword evidence="7 9" id="KW-0067">ATP-binding</keyword>
<evidence type="ECO:0000256" key="2">
    <source>
        <dbReference type="ARBA" id="ARBA00008016"/>
    </source>
</evidence>
<evidence type="ECO:0000256" key="3">
    <source>
        <dbReference type="ARBA" id="ARBA00020170"/>
    </source>
</evidence>
<evidence type="ECO:0000256" key="8">
    <source>
        <dbReference type="ARBA" id="ARBA00023125"/>
    </source>
</evidence>
<comment type="subcellular location">
    <subcellularLocation>
        <location evidence="1 9 10">Cytoplasm</location>
    </subcellularLocation>
</comment>
<comment type="function">
    <text evidence="9 10">The RecF protein is involved in DNA metabolism; it is required for DNA replication and normal SOS inducibility. RecF binds preferentially to single-stranded, linear DNA. It also seems to bind ATP.</text>
</comment>
<dbReference type="InterPro" id="IPR001238">
    <property type="entry name" value="DNA-binding_RecF"/>
</dbReference>
<dbReference type="GO" id="GO:0003697">
    <property type="term" value="F:single-stranded DNA binding"/>
    <property type="evidence" value="ECO:0007669"/>
    <property type="project" value="UniProtKB-UniRule"/>
</dbReference>
<dbReference type="InterPro" id="IPR018078">
    <property type="entry name" value="DNA-binding_RecF_CS"/>
</dbReference>
<evidence type="ECO:0000259" key="11">
    <source>
        <dbReference type="Pfam" id="PF02463"/>
    </source>
</evidence>
<evidence type="ECO:0000256" key="1">
    <source>
        <dbReference type="ARBA" id="ARBA00004496"/>
    </source>
</evidence>
<dbReference type="PROSITE" id="PS00617">
    <property type="entry name" value="RECF_1"/>
    <property type="match status" value="1"/>
</dbReference>
<reference evidence="12 13" key="1">
    <citation type="journal article" date="2016" name="Nat. Commun.">
        <title>Thousands of microbial genomes shed light on interconnected biogeochemical processes in an aquifer system.</title>
        <authorList>
            <person name="Anantharaman K."/>
            <person name="Brown C.T."/>
            <person name="Hug L.A."/>
            <person name="Sharon I."/>
            <person name="Castelle C.J."/>
            <person name="Probst A.J."/>
            <person name="Thomas B.C."/>
            <person name="Singh A."/>
            <person name="Wilkins M.J."/>
            <person name="Karaoz U."/>
            <person name="Brodie E.L."/>
            <person name="Williams K.H."/>
            <person name="Hubbard S.S."/>
            <person name="Banfield J.F."/>
        </authorList>
    </citation>
    <scope>NUCLEOTIDE SEQUENCE [LARGE SCALE GENOMIC DNA]</scope>
</reference>
<dbReference type="Proteomes" id="UP000179237">
    <property type="component" value="Unassembled WGS sequence"/>
</dbReference>
<keyword evidence="9 10" id="KW-0742">SOS response</keyword>
<dbReference type="Pfam" id="PF02463">
    <property type="entry name" value="SMC_N"/>
    <property type="match status" value="1"/>
</dbReference>
<keyword evidence="8 9" id="KW-0238">DNA-binding</keyword>
<gene>
    <name evidence="9" type="primary">recF</name>
    <name evidence="12" type="ORF">A2572_04030</name>
</gene>
<dbReference type="InterPro" id="IPR027417">
    <property type="entry name" value="P-loop_NTPase"/>
</dbReference>
<evidence type="ECO:0000256" key="10">
    <source>
        <dbReference type="RuleBase" id="RU000578"/>
    </source>
</evidence>
<proteinExistence type="inferred from homology"/>
<keyword evidence="4 9" id="KW-0963">Cytoplasm</keyword>
<dbReference type="GO" id="GO:0006260">
    <property type="term" value="P:DNA replication"/>
    <property type="evidence" value="ECO:0007669"/>
    <property type="project" value="UniProtKB-UniRule"/>
</dbReference>
<dbReference type="Gene3D" id="3.40.50.300">
    <property type="entry name" value="P-loop containing nucleotide triphosphate hydrolases"/>
    <property type="match status" value="1"/>
</dbReference>
<keyword evidence="9 10" id="KW-0234">DNA repair</keyword>
<evidence type="ECO:0000256" key="7">
    <source>
        <dbReference type="ARBA" id="ARBA00022840"/>
    </source>
</evidence>
<organism evidence="12 13">
    <name type="scientific">Candidatus Collierbacteria bacterium RIFOXYD1_FULL_40_9</name>
    <dbReference type="NCBI Taxonomy" id="1817731"/>
    <lineage>
        <taxon>Bacteria</taxon>
        <taxon>Candidatus Collieribacteriota</taxon>
    </lineage>
</organism>
<dbReference type="InterPro" id="IPR042174">
    <property type="entry name" value="RecF_2"/>
</dbReference>
<feature type="binding site" evidence="9">
    <location>
        <begin position="30"/>
        <end position="37"/>
    </location>
    <ligand>
        <name>ATP</name>
        <dbReference type="ChEBI" id="CHEBI:30616"/>
    </ligand>
</feature>
<keyword evidence="5 9" id="KW-0235">DNA replication</keyword>
<dbReference type="SUPFAM" id="SSF52540">
    <property type="entry name" value="P-loop containing nucleoside triphosphate hydrolases"/>
    <property type="match status" value="1"/>
</dbReference>
<dbReference type="Gene3D" id="1.20.1050.90">
    <property type="entry name" value="RecF/RecN/SMC, N-terminal domain"/>
    <property type="match status" value="1"/>
</dbReference>
<evidence type="ECO:0000313" key="13">
    <source>
        <dbReference type="Proteomes" id="UP000179237"/>
    </source>
</evidence>
<sequence>MGIKRLKLTDFRNYEEKEIEFGNGVNVVFGENAIGKTNLLEAVYMISLGDSFRARRTEEMVRFGCELGKVKADLMSGEEDKQEIEVIVNGGLVMGKVVNKRKYLINGVSRRKSDLLGLLPVVIFRPEDVELVSGSADIRRKFMDKLLIQADKVYENSITTYEQALRRRNKILDAIRDGSANRHALTFWDGLLIKHGNIVSAKRQDLLKYINELFGKSELFKKVKLSYEMSPISETRLAQYKDAEVAVGYTLVGPHKDEVLVTENERNLSTFGSRGEQRMAVLAMKMGEIYFLEEMGKKKALLLLDDIFSELDMVHKREVLRVTEGRQVIVTTADEDDAAMFKKARRIDLV</sequence>
<keyword evidence="9 10" id="KW-0227">DNA damage</keyword>
<dbReference type="GO" id="GO:0006302">
    <property type="term" value="P:double-strand break repair"/>
    <property type="evidence" value="ECO:0007669"/>
    <property type="project" value="TreeGrafter"/>
</dbReference>
<dbReference type="InterPro" id="IPR003395">
    <property type="entry name" value="RecF/RecN/SMC_N"/>
</dbReference>
<dbReference type="PANTHER" id="PTHR32182">
    <property type="entry name" value="DNA REPLICATION AND REPAIR PROTEIN RECF"/>
    <property type="match status" value="1"/>
</dbReference>
<dbReference type="GO" id="GO:0005524">
    <property type="term" value="F:ATP binding"/>
    <property type="evidence" value="ECO:0007669"/>
    <property type="project" value="UniProtKB-UniRule"/>
</dbReference>
<evidence type="ECO:0000256" key="9">
    <source>
        <dbReference type="HAMAP-Rule" id="MF_00365"/>
    </source>
</evidence>
<dbReference type="GO" id="GO:0000731">
    <property type="term" value="P:DNA synthesis involved in DNA repair"/>
    <property type="evidence" value="ECO:0007669"/>
    <property type="project" value="TreeGrafter"/>
</dbReference>
<keyword evidence="6 9" id="KW-0547">Nucleotide-binding</keyword>
<dbReference type="HAMAP" id="MF_00365">
    <property type="entry name" value="RecF"/>
    <property type="match status" value="1"/>
</dbReference>
<dbReference type="GO" id="GO:0005737">
    <property type="term" value="C:cytoplasm"/>
    <property type="evidence" value="ECO:0007669"/>
    <property type="project" value="UniProtKB-SubCell"/>
</dbReference>
<dbReference type="AlphaFoldDB" id="A0A1F5FWR6"/>
<evidence type="ECO:0000256" key="5">
    <source>
        <dbReference type="ARBA" id="ARBA00022705"/>
    </source>
</evidence>
<comment type="similarity">
    <text evidence="2 9 10">Belongs to the RecF family.</text>
</comment>
<comment type="caution">
    <text evidence="12">The sequence shown here is derived from an EMBL/GenBank/DDBJ whole genome shotgun (WGS) entry which is preliminary data.</text>
</comment>
<dbReference type="EMBL" id="MFAQ01000003">
    <property type="protein sequence ID" value="OGD84059.1"/>
    <property type="molecule type" value="Genomic_DNA"/>
</dbReference>
<protein>
    <recommendedName>
        <fullName evidence="3 9">DNA replication and repair protein RecF</fullName>
    </recommendedName>
</protein>
<dbReference type="PROSITE" id="PS00618">
    <property type="entry name" value="RECF_2"/>
    <property type="match status" value="1"/>
</dbReference>
<dbReference type="NCBIfam" id="TIGR00611">
    <property type="entry name" value="recf"/>
    <property type="match status" value="1"/>
</dbReference>